<evidence type="ECO:0008006" key="4">
    <source>
        <dbReference type="Google" id="ProtNLM"/>
    </source>
</evidence>
<feature type="compositionally biased region" description="Low complexity" evidence="1">
    <location>
        <begin position="22"/>
        <end position="37"/>
    </location>
</feature>
<feature type="region of interest" description="Disordered" evidence="1">
    <location>
        <begin position="479"/>
        <end position="512"/>
    </location>
</feature>
<feature type="region of interest" description="Disordered" evidence="1">
    <location>
        <begin position="616"/>
        <end position="692"/>
    </location>
</feature>
<feature type="region of interest" description="Disordered" evidence="1">
    <location>
        <begin position="586"/>
        <end position="605"/>
    </location>
</feature>
<feature type="compositionally biased region" description="Low complexity" evidence="1">
    <location>
        <begin position="669"/>
        <end position="692"/>
    </location>
</feature>
<feature type="compositionally biased region" description="Low complexity" evidence="1">
    <location>
        <begin position="211"/>
        <end position="226"/>
    </location>
</feature>
<organism evidence="2 3">
    <name type="scientific">Lentinula aciculospora</name>
    <dbReference type="NCBI Taxonomy" id="153920"/>
    <lineage>
        <taxon>Eukaryota</taxon>
        <taxon>Fungi</taxon>
        <taxon>Dikarya</taxon>
        <taxon>Basidiomycota</taxon>
        <taxon>Agaricomycotina</taxon>
        <taxon>Agaricomycetes</taxon>
        <taxon>Agaricomycetidae</taxon>
        <taxon>Agaricales</taxon>
        <taxon>Marasmiineae</taxon>
        <taxon>Omphalotaceae</taxon>
        <taxon>Lentinula</taxon>
    </lineage>
</organism>
<dbReference type="OrthoDB" id="120976at2759"/>
<comment type="caution">
    <text evidence="2">The sequence shown here is derived from an EMBL/GenBank/DDBJ whole genome shotgun (WGS) entry which is preliminary data.</text>
</comment>
<feature type="region of interest" description="Disordered" evidence="1">
    <location>
        <begin position="107"/>
        <end position="139"/>
    </location>
</feature>
<keyword evidence="3" id="KW-1185">Reference proteome</keyword>
<feature type="compositionally biased region" description="Basic and acidic residues" evidence="1">
    <location>
        <begin position="908"/>
        <end position="921"/>
    </location>
</feature>
<evidence type="ECO:0000256" key="1">
    <source>
        <dbReference type="SAM" id="MobiDB-lite"/>
    </source>
</evidence>
<feature type="compositionally biased region" description="Basic and acidic residues" evidence="1">
    <location>
        <begin position="172"/>
        <end position="182"/>
    </location>
</feature>
<feature type="compositionally biased region" description="Polar residues" evidence="1">
    <location>
        <begin position="161"/>
        <end position="171"/>
    </location>
</feature>
<dbReference type="Gene3D" id="3.80.10.10">
    <property type="entry name" value="Ribonuclease Inhibitor"/>
    <property type="match status" value="1"/>
</dbReference>
<feature type="region of interest" description="Disordered" evidence="1">
    <location>
        <begin position="735"/>
        <end position="805"/>
    </location>
</feature>
<sequence>MSSSSSPLSSQAQAPPFPASLPSPSFSPNSYTSSPISSPAPSPRPAAPVRRASTSSVTIPIPGKSILKKPPPPPTGLLSRITSGMGVGGIGGMSMGSLGKFFGGGNSTSNSSSNLATISEPPLSDPNTNTSSSSTTPTMNPALKRAHFILPQMAVVYPISSSAPPRTATTQMEKRAVEQRERERRRRVVSGDSTHGTGSNAGSGPSTPRASTTSSFSTDATITSSSESMTMFSEEYRYGLPMNFRSSRQGDFNQSATAAEWWSMDKVEAFYKECCATSDEPPDPAISKALLRYSSGSSGSASSALTTLTTSGSPITNMSLTPITSHPPNTSILPSTSAPRTLDLTGISLTLPQSEILADVLSIEWGLRTLVLCESNLDPVILKPILHALLLNNTLIFLSIASNAGLSKSKNMAGRAGGGGLSNLGGLTLKGTGSIIMGGGVAVTGWVVLEAYLSRSRLKVLDLSRNVLDKKAMESVVRGLGDSTTSSSLASESPEPSNPIPNNSSSPSVTPSPSLISLTLDSTTIKSSSALDVLARAIRHSSSLRTLSMRNCRIGAMGSRGGVAVSLMVRDWPDSIPVLGGEFTTGNTSISSNPPSQLQPTQPTGSINRLHRPTALTNLSSLPVTPSVSSTVTSSFPSSRQSLTSTTPLSTPIAVQKPLLPPPRHSTPNHLNSNSQLNVNSSNSLPNVNSNGAPAIHAKIPLPPPIHPTLKPKMNQTTTTMYTPYVPRSKRIAGAGVAGSAPPTPTTPITPTLTSISRGGVTALSAGPSDSSFNPNSSSSSELRNSAGNAITSNSRHDGRIVGSQPVAPFMAPPSAAALHSASAALLTQVRALDALPRIGSLRNLDLRGNELRVIKGNTQYMHPKRRSECWGASRTGQPWRYCESRRPRRAWTGDEGSCTSSSGLCTDSEKVSRVPASHEC</sequence>
<feature type="compositionally biased region" description="Low complexity" evidence="1">
    <location>
        <begin position="1"/>
        <end position="14"/>
    </location>
</feature>
<feature type="region of interest" description="Disordered" evidence="1">
    <location>
        <begin position="890"/>
        <end position="921"/>
    </location>
</feature>
<feature type="region of interest" description="Disordered" evidence="1">
    <location>
        <begin position="316"/>
        <end position="335"/>
    </location>
</feature>
<feature type="compositionally biased region" description="Polar residues" evidence="1">
    <location>
        <begin position="191"/>
        <end position="210"/>
    </location>
</feature>
<protein>
    <recommendedName>
        <fullName evidence="4">RNI-like protein</fullName>
    </recommendedName>
</protein>
<name>A0A9W8ZXW3_9AGAR</name>
<proteinExistence type="predicted"/>
<dbReference type="Proteomes" id="UP001150266">
    <property type="component" value="Unassembled WGS sequence"/>
</dbReference>
<dbReference type="EMBL" id="JAOTPV010000030">
    <property type="protein sequence ID" value="KAJ4469873.1"/>
    <property type="molecule type" value="Genomic_DNA"/>
</dbReference>
<accession>A0A9W8ZXW3</accession>
<feature type="compositionally biased region" description="Low complexity" evidence="1">
    <location>
        <begin position="620"/>
        <end position="652"/>
    </location>
</feature>
<reference evidence="2" key="1">
    <citation type="submission" date="2022-08" db="EMBL/GenBank/DDBJ databases">
        <title>A Global Phylogenomic Analysis of the Shiitake Genus Lentinula.</title>
        <authorList>
            <consortium name="DOE Joint Genome Institute"/>
            <person name="Sierra-Patev S."/>
            <person name="Min B."/>
            <person name="Naranjo-Ortiz M."/>
            <person name="Looney B."/>
            <person name="Konkel Z."/>
            <person name="Slot J.C."/>
            <person name="Sakamoto Y."/>
            <person name="Steenwyk J.L."/>
            <person name="Rokas A."/>
            <person name="Carro J."/>
            <person name="Camarero S."/>
            <person name="Ferreira P."/>
            <person name="Molpeceres G."/>
            <person name="Ruiz-Duenas F.J."/>
            <person name="Serrano A."/>
            <person name="Henrissat B."/>
            <person name="Drula E."/>
            <person name="Hughes K.W."/>
            <person name="Mata J.L."/>
            <person name="Ishikawa N.K."/>
            <person name="Vargas-Isla R."/>
            <person name="Ushijima S."/>
            <person name="Smith C.A."/>
            <person name="Ahrendt S."/>
            <person name="Andreopoulos W."/>
            <person name="He G."/>
            <person name="Labutti K."/>
            <person name="Lipzen A."/>
            <person name="Ng V."/>
            <person name="Riley R."/>
            <person name="Sandor L."/>
            <person name="Barry K."/>
            <person name="Martinez A.T."/>
            <person name="Xiao Y."/>
            <person name="Gibbons J.G."/>
            <person name="Terashima K."/>
            <person name="Grigoriev I.V."/>
            <person name="Hibbett D.S."/>
        </authorList>
    </citation>
    <scope>NUCLEOTIDE SEQUENCE</scope>
    <source>
        <strain evidence="2">JLM2183</strain>
    </source>
</reference>
<feature type="region of interest" description="Disordered" evidence="1">
    <location>
        <begin position="161"/>
        <end position="226"/>
    </location>
</feature>
<feature type="compositionally biased region" description="Low complexity" evidence="1">
    <location>
        <begin position="483"/>
        <end position="512"/>
    </location>
</feature>
<feature type="compositionally biased region" description="Low complexity" evidence="1">
    <location>
        <begin position="769"/>
        <end position="789"/>
    </location>
</feature>
<feature type="region of interest" description="Disordered" evidence="1">
    <location>
        <begin position="1"/>
        <end position="82"/>
    </location>
</feature>
<feature type="compositionally biased region" description="Low complexity" evidence="1">
    <location>
        <begin position="47"/>
        <end position="65"/>
    </location>
</feature>
<dbReference type="SUPFAM" id="SSF52047">
    <property type="entry name" value="RNI-like"/>
    <property type="match status" value="1"/>
</dbReference>
<evidence type="ECO:0000313" key="2">
    <source>
        <dbReference type="EMBL" id="KAJ4469873.1"/>
    </source>
</evidence>
<dbReference type="AlphaFoldDB" id="A0A9W8ZXW3"/>
<gene>
    <name evidence="2" type="ORF">J3R30DRAFT_1520211</name>
</gene>
<feature type="compositionally biased region" description="Low complexity" evidence="1">
    <location>
        <begin position="121"/>
        <end position="139"/>
    </location>
</feature>
<dbReference type="InterPro" id="IPR032675">
    <property type="entry name" value="LRR_dom_sf"/>
</dbReference>
<evidence type="ECO:0000313" key="3">
    <source>
        <dbReference type="Proteomes" id="UP001150266"/>
    </source>
</evidence>